<evidence type="ECO:0000313" key="1">
    <source>
        <dbReference type="EMBL" id="SHK96370.1"/>
    </source>
</evidence>
<organism evidence="1 2">
    <name type="scientific">Chitinophaga jiangningensis</name>
    <dbReference type="NCBI Taxonomy" id="1419482"/>
    <lineage>
        <taxon>Bacteria</taxon>
        <taxon>Pseudomonadati</taxon>
        <taxon>Bacteroidota</taxon>
        <taxon>Chitinophagia</taxon>
        <taxon>Chitinophagales</taxon>
        <taxon>Chitinophagaceae</taxon>
        <taxon>Chitinophaga</taxon>
    </lineage>
</organism>
<dbReference type="OrthoDB" id="799111at2"/>
<dbReference type="Gene3D" id="3.40.50.150">
    <property type="entry name" value="Vaccinia Virus protein VP39"/>
    <property type="match status" value="1"/>
</dbReference>
<dbReference type="STRING" id="1419482.SAMN05444266_101737"/>
<dbReference type="Proteomes" id="UP000184420">
    <property type="component" value="Unassembled WGS sequence"/>
</dbReference>
<evidence type="ECO:0000313" key="2">
    <source>
        <dbReference type="Proteomes" id="UP000184420"/>
    </source>
</evidence>
<reference evidence="1 2" key="1">
    <citation type="submission" date="2016-11" db="EMBL/GenBank/DDBJ databases">
        <authorList>
            <person name="Jaros S."/>
            <person name="Januszkiewicz K."/>
            <person name="Wedrychowicz H."/>
        </authorList>
    </citation>
    <scope>NUCLEOTIDE SEQUENCE [LARGE SCALE GENOMIC DNA]</scope>
    <source>
        <strain evidence="1 2">DSM 27406</strain>
    </source>
</reference>
<dbReference type="InterPro" id="IPR029063">
    <property type="entry name" value="SAM-dependent_MTases_sf"/>
</dbReference>
<dbReference type="EMBL" id="FRBL01000001">
    <property type="protein sequence ID" value="SHK96370.1"/>
    <property type="molecule type" value="Genomic_DNA"/>
</dbReference>
<keyword evidence="1" id="KW-0808">Transferase</keyword>
<gene>
    <name evidence="1" type="ORF">SAMN05444266_101737</name>
</gene>
<protein>
    <submittedName>
        <fullName evidence="1">Methyltransferase domain-containing protein</fullName>
    </submittedName>
</protein>
<keyword evidence="1" id="KW-0489">Methyltransferase</keyword>
<proteinExistence type="predicted"/>
<accession>A0A1M6WRI4</accession>
<dbReference type="GO" id="GO:0008168">
    <property type="term" value="F:methyltransferase activity"/>
    <property type="evidence" value="ECO:0007669"/>
    <property type="project" value="UniProtKB-KW"/>
</dbReference>
<dbReference type="Pfam" id="PF13578">
    <property type="entry name" value="Methyltransf_24"/>
    <property type="match status" value="1"/>
</dbReference>
<dbReference type="RefSeq" id="WP_073078093.1">
    <property type="nucleotide sequence ID" value="NZ_FRBL01000001.1"/>
</dbReference>
<keyword evidence="2" id="KW-1185">Reference proteome</keyword>
<name>A0A1M6WRI4_9BACT</name>
<dbReference type="GO" id="GO:0032259">
    <property type="term" value="P:methylation"/>
    <property type="evidence" value="ECO:0007669"/>
    <property type="project" value="UniProtKB-KW"/>
</dbReference>
<dbReference type="AlphaFoldDB" id="A0A1M6WRI4"/>
<sequence length="233" mass="26983">MSLNRQEIATSLINKHDFKTYAEIGVFVGKNFFPIKAEKKIAIDPDFKFNWFKKLKRAITNASNWNASYYELDSDRFFAEKAKAVFKSRKMGVCLVDGMHEYHYALRDVENALQYMEKNGVIIMHDCNPATPAAASTFSEWEARGFKDNWNGDVWKSILHMRSTRKDLNVFVLDCDFGLGIITKGEPESMLSFTPEEIERLTYADLVKNREAWLNLKPASYFYEHFGLQQSAK</sequence>